<organism evidence="2 3">
    <name type="scientific">Eubacterium segne</name>
    <dbReference type="NCBI Taxonomy" id="2763045"/>
    <lineage>
        <taxon>Bacteria</taxon>
        <taxon>Bacillati</taxon>
        <taxon>Bacillota</taxon>
        <taxon>Clostridia</taxon>
        <taxon>Eubacteriales</taxon>
        <taxon>Eubacteriaceae</taxon>
        <taxon>Eubacterium</taxon>
    </lineage>
</organism>
<keyword evidence="3" id="KW-1185">Reference proteome</keyword>
<dbReference type="PROSITE" id="PS50943">
    <property type="entry name" value="HTH_CROC1"/>
    <property type="match status" value="1"/>
</dbReference>
<dbReference type="Pfam" id="PF01381">
    <property type="entry name" value="HTH_3"/>
    <property type="match status" value="1"/>
</dbReference>
<reference evidence="2 3" key="1">
    <citation type="submission" date="2020-08" db="EMBL/GenBank/DDBJ databases">
        <title>Genome public.</title>
        <authorList>
            <person name="Liu C."/>
            <person name="Sun Q."/>
        </authorList>
    </citation>
    <scope>NUCLEOTIDE SEQUENCE [LARGE SCALE GENOMIC DNA]</scope>
    <source>
        <strain evidence="2 3">BX4</strain>
    </source>
</reference>
<accession>A0ABR7F739</accession>
<dbReference type="EMBL" id="JACOOZ010000010">
    <property type="protein sequence ID" value="MBC5668809.1"/>
    <property type="molecule type" value="Genomic_DNA"/>
</dbReference>
<proteinExistence type="predicted"/>
<dbReference type="Gene3D" id="1.10.260.40">
    <property type="entry name" value="lambda repressor-like DNA-binding domains"/>
    <property type="match status" value="1"/>
</dbReference>
<dbReference type="SMART" id="SM00530">
    <property type="entry name" value="HTH_XRE"/>
    <property type="match status" value="1"/>
</dbReference>
<gene>
    <name evidence="2" type="ORF">H8S00_12615</name>
</gene>
<protein>
    <submittedName>
        <fullName evidence="2">Helix-turn-helix domain-containing protein</fullName>
    </submittedName>
</protein>
<name>A0ABR7F739_9FIRM</name>
<evidence type="ECO:0000313" key="2">
    <source>
        <dbReference type="EMBL" id="MBC5668809.1"/>
    </source>
</evidence>
<evidence type="ECO:0000313" key="3">
    <source>
        <dbReference type="Proteomes" id="UP000597877"/>
    </source>
</evidence>
<feature type="domain" description="HTH cro/C1-type" evidence="1">
    <location>
        <begin position="20"/>
        <end position="72"/>
    </location>
</feature>
<dbReference type="InterPro" id="IPR001387">
    <property type="entry name" value="Cro/C1-type_HTH"/>
</dbReference>
<dbReference type="SUPFAM" id="SSF47413">
    <property type="entry name" value="lambda repressor-like DNA-binding domains"/>
    <property type="match status" value="1"/>
</dbReference>
<evidence type="ECO:0000259" key="1">
    <source>
        <dbReference type="PROSITE" id="PS50943"/>
    </source>
</evidence>
<dbReference type="Proteomes" id="UP000597877">
    <property type="component" value="Unassembled WGS sequence"/>
</dbReference>
<dbReference type="InterPro" id="IPR010982">
    <property type="entry name" value="Lambda_DNA-bd_dom_sf"/>
</dbReference>
<comment type="caution">
    <text evidence="2">The sequence shown here is derived from an EMBL/GenBank/DDBJ whole genome shotgun (WGS) entry which is preliminary data.</text>
</comment>
<dbReference type="CDD" id="cd00093">
    <property type="entry name" value="HTH_XRE"/>
    <property type="match status" value="1"/>
</dbReference>
<sequence length="92" mass="10765">MQNYIWETPEEINLKIADRLKNIRKRRRISQKKLSEISGVSYGSIKRFETTGQISLLSLTRIATALDVVNELREIFSQVPYKNIQEVINENK</sequence>